<dbReference type="OrthoDB" id="9791649at2"/>
<evidence type="ECO:0000313" key="5">
    <source>
        <dbReference type="Proteomes" id="UP000295788"/>
    </source>
</evidence>
<dbReference type="AlphaFoldDB" id="A0A4R3KHE2"/>
<evidence type="ECO:0000256" key="1">
    <source>
        <dbReference type="ARBA" id="ARBA00022434"/>
    </source>
</evidence>
<name>A0A4R3KHE2_9BACI</name>
<keyword evidence="5" id="KW-1185">Reference proteome</keyword>
<protein>
    <submittedName>
        <fullName evidence="4">Bacterioferritin</fullName>
    </submittedName>
</protein>
<dbReference type="EMBL" id="SMAB01000009">
    <property type="protein sequence ID" value="TCS82449.1"/>
    <property type="molecule type" value="Genomic_DNA"/>
</dbReference>
<dbReference type="GO" id="GO:0005829">
    <property type="term" value="C:cytosol"/>
    <property type="evidence" value="ECO:0007669"/>
    <property type="project" value="TreeGrafter"/>
</dbReference>
<dbReference type="SUPFAM" id="SSF47240">
    <property type="entry name" value="Ferritin-like"/>
    <property type="match status" value="1"/>
</dbReference>
<dbReference type="GO" id="GO:0004322">
    <property type="term" value="F:ferroxidase activity"/>
    <property type="evidence" value="ECO:0007669"/>
    <property type="project" value="TreeGrafter"/>
</dbReference>
<sequence>MCPKENDHLSGRFRKYAAPEPYPEINVLKPNRAYAEILMDDYAGVISEFTAINQYLYHHYFFDIIDNQLADLLEGVAVIEMYHLEILAELIILLGGDPRIRGGESTKGKYWNSSFIGYGKTLCEQLDLDIRAEVEAIKNYEIHIQQIADPHIQAILRRIIKDEEHHIVLFEEQKRRFKCR</sequence>
<dbReference type="Gene3D" id="1.20.1260.10">
    <property type="match status" value="2"/>
</dbReference>
<dbReference type="GO" id="GO:0006879">
    <property type="term" value="P:intracellular iron ion homeostasis"/>
    <property type="evidence" value="ECO:0007669"/>
    <property type="project" value="UniProtKB-KW"/>
</dbReference>
<dbReference type="CDD" id="cd07908">
    <property type="entry name" value="Mn_catalase_like"/>
    <property type="match status" value="1"/>
</dbReference>
<dbReference type="InterPro" id="IPR008331">
    <property type="entry name" value="Ferritin_DPS_dom"/>
</dbReference>
<reference evidence="4 5" key="1">
    <citation type="submission" date="2019-03" db="EMBL/GenBank/DDBJ databases">
        <title>Genomic Encyclopedia of Type Strains, Phase IV (KMG-IV): sequencing the most valuable type-strain genomes for metagenomic binning, comparative biology and taxonomic classification.</title>
        <authorList>
            <person name="Goeker M."/>
        </authorList>
    </citation>
    <scope>NUCLEOTIDE SEQUENCE [LARGE SCALE GENOMIC DNA]</scope>
    <source>
        <strain evidence="4 5">DSM 23802</strain>
    </source>
</reference>
<dbReference type="PANTHER" id="PTHR30295">
    <property type="entry name" value="BACTERIOFERRITIN"/>
    <property type="match status" value="1"/>
</dbReference>
<evidence type="ECO:0000313" key="4">
    <source>
        <dbReference type="EMBL" id="TCS82449.1"/>
    </source>
</evidence>
<feature type="domain" description="Ferritin/DPS" evidence="3">
    <location>
        <begin position="47"/>
        <end position="175"/>
    </location>
</feature>
<gene>
    <name evidence="4" type="ORF">EDD72_10916</name>
</gene>
<comment type="caution">
    <text evidence="4">The sequence shown here is derived from an EMBL/GenBank/DDBJ whole genome shotgun (WGS) entry which is preliminary data.</text>
</comment>
<dbReference type="GO" id="GO:0020037">
    <property type="term" value="F:heme binding"/>
    <property type="evidence" value="ECO:0007669"/>
    <property type="project" value="TreeGrafter"/>
</dbReference>
<accession>A0A4R3KHE2</accession>
<dbReference type="Proteomes" id="UP000295788">
    <property type="component" value="Unassembled WGS sequence"/>
</dbReference>
<keyword evidence="2" id="KW-0408">Iron</keyword>
<dbReference type="RefSeq" id="WP_132768741.1">
    <property type="nucleotide sequence ID" value="NZ_SMAB01000009.1"/>
</dbReference>
<dbReference type="GO" id="GO:0008199">
    <property type="term" value="F:ferric iron binding"/>
    <property type="evidence" value="ECO:0007669"/>
    <property type="project" value="InterPro"/>
</dbReference>
<keyword evidence="1" id="KW-0409">Iron storage</keyword>
<dbReference type="InterPro" id="IPR012347">
    <property type="entry name" value="Ferritin-like"/>
</dbReference>
<dbReference type="Pfam" id="PF00210">
    <property type="entry name" value="Ferritin"/>
    <property type="match status" value="1"/>
</dbReference>
<proteinExistence type="predicted"/>
<dbReference type="PANTHER" id="PTHR30295:SF0">
    <property type="entry name" value="BACTERIOFERRITIN"/>
    <property type="match status" value="1"/>
</dbReference>
<evidence type="ECO:0000256" key="2">
    <source>
        <dbReference type="ARBA" id="ARBA00023004"/>
    </source>
</evidence>
<dbReference type="InterPro" id="IPR009078">
    <property type="entry name" value="Ferritin-like_SF"/>
</dbReference>
<evidence type="ECO:0000259" key="3">
    <source>
        <dbReference type="Pfam" id="PF00210"/>
    </source>
</evidence>
<organism evidence="4 5">
    <name type="scientific">Tepidibacillus fermentans</name>
    <dbReference type="NCBI Taxonomy" id="1281767"/>
    <lineage>
        <taxon>Bacteria</taxon>
        <taxon>Bacillati</taxon>
        <taxon>Bacillota</taxon>
        <taxon>Bacilli</taxon>
        <taxon>Bacillales</taxon>
        <taxon>Bacillaceae</taxon>
        <taxon>Tepidibacillus</taxon>
    </lineage>
</organism>